<dbReference type="GO" id="GO:0005737">
    <property type="term" value="C:cytoplasm"/>
    <property type="evidence" value="ECO:0007669"/>
    <property type="project" value="UniProtKB-SubCell"/>
</dbReference>
<gene>
    <name evidence="6" type="primary">prmA</name>
    <name evidence="7" type="ORF">GCM10011611_23820</name>
</gene>
<dbReference type="EC" id="2.1.1.-" evidence="6"/>
<dbReference type="AlphaFoldDB" id="A0A8J2YTN5"/>
<feature type="binding site" evidence="6">
    <location>
        <position position="168"/>
    </location>
    <ligand>
        <name>S-adenosyl-L-methionine</name>
        <dbReference type="ChEBI" id="CHEBI:59789"/>
    </ligand>
</feature>
<name>A0A8J2YTN5_9PROT</name>
<comment type="function">
    <text evidence="6">Methylates ribosomal protein L11.</text>
</comment>
<accession>A0A8J2YTN5</accession>
<evidence type="ECO:0000256" key="5">
    <source>
        <dbReference type="ARBA" id="ARBA00022691"/>
    </source>
</evidence>
<comment type="similarity">
    <text evidence="1 6">Belongs to the methyltransferase superfamily. PrmA family.</text>
</comment>
<evidence type="ECO:0000256" key="2">
    <source>
        <dbReference type="ARBA" id="ARBA00022490"/>
    </source>
</evidence>
<evidence type="ECO:0000313" key="8">
    <source>
        <dbReference type="Proteomes" id="UP000646365"/>
    </source>
</evidence>
<keyword evidence="7" id="KW-0689">Ribosomal protein</keyword>
<comment type="catalytic activity">
    <reaction evidence="6">
        <text>L-lysyl-[protein] + 3 S-adenosyl-L-methionine = N(6),N(6),N(6)-trimethyl-L-lysyl-[protein] + 3 S-adenosyl-L-homocysteine + 3 H(+)</text>
        <dbReference type="Rhea" id="RHEA:54192"/>
        <dbReference type="Rhea" id="RHEA-COMP:9752"/>
        <dbReference type="Rhea" id="RHEA-COMP:13826"/>
        <dbReference type="ChEBI" id="CHEBI:15378"/>
        <dbReference type="ChEBI" id="CHEBI:29969"/>
        <dbReference type="ChEBI" id="CHEBI:57856"/>
        <dbReference type="ChEBI" id="CHEBI:59789"/>
        <dbReference type="ChEBI" id="CHEBI:61961"/>
    </reaction>
</comment>
<feature type="binding site" evidence="6">
    <location>
        <position position="237"/>
    </location>
    <ligand>
        <name>S-adenosyl-L-methionine</name>
        <dbReference type="ChEBI" id="CHEBI:59789"/>
    </ligand>
</feature>
<evidence type="ECO:0000256" key="3">
    <source>
        <dbReference type="ARBA" id="ARBA00022603"/>
    </source>
</evidence>
<evidence type="ECO:0000313" key="7">
    <source>
        <dbReference type="EMBL" id="GGF17267.1"/>
    </source>
</evidence>
<comment type="subcellular location">
    <subcellularLocation>
        <location evidence="6">Cytoplasm</location>
    </subcellularLocation>
</comment>
<protein>
    <recommendedName>
        <fullName evidence="6">Ribosomal protein L11 methyltransferase</fullName>
        <shortName evidence="6">L11 Mtase</shortName>
        <ecNumber evidence="6">2.1.1.-</ecNumber>
    </recommendedName>
</protein>
<dbReference type="GO" id="GO:0005840">
    <property type="term" value="C:ribosome"/>
    <property type="evidence" value="ECO:0007669"/>
    <property type="project" value="UniProtKB-KW"/>
</dbReference>
<dbReference type="InterPro" id="IPR050078">
    <property type="entry name" value="Ribosomal_L11_MeTrfase_PrmA"/>
</dbReference>
<dbReference type="Proteomes" id="UP000646365">
    <property type="component" value="Unassembled WGS sequence"/>
</dbReference>
<dbReference type="InterPro" id="IPR004498">
    <property type="entry name" value="Ribosomal_PrmA_MeTrfase"/>
</dbReference>
<reference evidence="7" key="2">
    <citation type="submission" date="2020-09" db="EMBL/GenBank/DDBJ databases">
        <authorList>
            <person name="Sun Q."/>
            <person name="Zhou Y."/>
        </authorList>
    </citation>
    <scope>NUCLEOTIDE SEQUENCE</scope>
    <source>
        <strain evidence="7">CGMCC 1.15725</strain>
    </source>
</reference>
<dbReference type="GO" id="GO:0032259">
    <property type="term" value="P:methylation"/>
    <property type="evidence" value="ECO:0007669"/>
    <property type="project" value="UniProtKB-KW"/>
</dbReference>
<dbReference type="EMBL" id="BMJQ01000005">
    <property type="protein sequence ID" value="GGF17267.1"/>
    <property type="molecule type" value="Genomic_DNA"/>
</dbReference>
<evidence type="ECO:0000256" key="6">
    <source>
        <dbReference type="HAMAP-Rule" id="MF_00735"/>
    </source>
</evidence>
<evidence type="ECO:0000256" key="4">
    <source>
        <dbReference type="ARBA" id="ARBA00022679"/>
    </source>
</evidence>
<dbReference type="HAMAP" id="MF_00735">
    <property type="entry name" value="Methyltr_PrmA"/>
    <property type="match status" value="1"/>
</dbReference>
<feature type="binding site" evidence="6">
    <location>
        <position position="190"/>
    </location>
    <ligand>
        <name>S-adenosyl-L-methionine</name>
        <dbReference type="ChEBI" id="CHEBI:59789"/>
    </ligand>
</feature>
<reference evidence="7" key="1">
    <citation type="journal article" date="2014" name="Int. J. Syst. Evol. Microbiol.">
        <title>Complete genome sequence of Corynebacterium casei LMG S-19264T (=DSM 44701T), isolated from a smear-ripened cheese.</title>
        <authorList>
            <consortium name="US DOE Joint Genome Institute (JGI-PGF)"/>
            <person name="Walter F."/>
            <person name="Albersmeier A."/>
            <person name="Kalinowski J."/>
            <person name="Ruckert C."/>
        </authorList>
    </citation>
    <scope>NUCLEOTIDE SEQUENCE</scope>
    <source>
        <strain evidence="7">CGMCC 1.15725</strain>
    </source>
</reference>
<keyword evidence="2 6" id="KW-0963">Cytoplasm</keyword>
<proteinExistence type="inferred from homology"/>
<keyword evidence="8" id="KW-1185">Reference proteome</keyword>
<keyword evidence="7" id="KW-0687">Ribonucleoprotein</keyword>
<dbReference type="Pfam" id="PF06325">
    <property type="entry name" value="PrmA"/>
    <property type="match status" value="1"/>
</dbReference>
<dbReference type="PANTHER" id="PTHR43648:SF1">
    <property type="entry name" value="ELECTRON TRANSFER FLAVOPROTEIN BETA SUBUNIT LYSINE METHYLTRANSFERASE"/>
    <property type="match status" value="1"/>
</dbReference>
<dbReference type="PANTHER" id="PTHR43648">
    <property type="entry name" value="ELECTRON TRANSFER FLAVOPROTEIN BETA SUBUNIT LYSINE METHYLTRANSFERASE"/>
    <property type="match status" value="1"/>
</dbReference>
<comment type="caution">
    <text evidence="7">The sequence shown here is derived from an EMBL/GenBank/DDBJ whole genome shotgun (WGS) entry which is preliminary data.</text>
</comment>
<dbReference type="SUPFAM" id="SSF53335">
    <property type="entry name" value="S-adenosyl-L-methionine-dependent methyltransferases"/>
    <property type="match status" value="1"/>
</dbReference>
<keyword evidence="3 6" id="KW-0489">Methyltransferase</keyword>
<keyword evidence="5 6" id="KW-0949">S-adenosyl-L-methionine</keyword>
<dbReference type="Gene3D" id="3.40.50.150">
    <property type="entry name" value="Vaccinia Virus protein VP39"/>
    <property type="match status" value="1"/>
</dbReference>
<evidence type="ECO:0000256" key="1">
    <source>
        <dbReference type="ARBA" id="ARBA00009741"/>
    </source>
</evidence>
<organism evidence="7 8">
    <name type="scientific">Aliidongia dinghuensis</name>
    <dbReference type="NCBI Taxonomy" id="1867774"/>
    <lineage>
        <taxon>Bacteria</taxon>
        <taxon>Pseudomonadati</taxon>
        <taxon>Pseudomonadota</taxon>
        <taxon>Alphaproteobacteria</taxon>
        <taxon>Rhodospirillales</taxon>
        <taxon>Dongiaceae</taxon>
        <taxon>Aliidongia</taxon>
    </lineage>
</organism>
<sequence>MIPTSTWPKGGAPLWRVALEAPDEFSAEGFAQVLEALGGAISAFETEPQGPWKVETFVQGKPDLAVVEGGLALVALQFGVVQPAVTLEQLPDVDWVRQNQESFPPLHIGRYFVYGSHIVEPPPAGTIGLEIDAASAFGTGEHATTAGCLLALDRLAKRGPRRRVLDMGSGTGILAIAAAKTWHVSVLACDIDRNSVRVAAENVVTNGVQHLVVSRESDGYRAAAVSAAGPYDLIFANILARPLAKMAPDLAHHLAPGGIAILSGLLARQETYVAAAHRNAGLTFKGRIPRAGWHTLVFEKAWP</sequence>
<keyword evidence="4 6" id="KW-0808">Transferase</keyword>
<feature type="binding site" evidence="6">
    <location>
        <position position="145"/>
    </location>
    <ligand>
        <name>S-adenosyl-L-methionine</name>
        <dbReference type="ChEBI" id="CHEBI:59789"/>
    </ligand>
</feature>
<dbReference type="GO" id="GO:0008276">
    <property type="term" value="F:protein methyltransferase activity"/>
    <property type="evidence" value="ECO:0007669"/>
    <property type="project" value="UniProtKB-UniRule"/>
</dbReference>
<dbReference type="InterPro" id="IPR029063">
    <property type="entry name" value="SAM-dependent_MTases_sf"/>
</dbReference>
<dbReference type="CDD" id="cd02440">
    <property type="entry name" value="AdoMet_MTases"/>
    <property type="match status" value="1"/>
</dbReference>
<dbReference type="RefSeq" id="WP_189045884.1">
    <property type="nucleotide sequence ID" value="NZ_BMJQ01000005.1"/>
</dbReference>